<dbReference type="CDD" id="cd03046">
    <property type="entry name" value="GST_N_GTT1_like"/>
    <property type="match status" value="1"/>
</dbReference>
<evidence type="ECO:0000259" key="1">
    <source>
        <dbReference type="PROSITE" id="PS50404"/>
    </source>
</evidence>
<protein>
    <submittedName>
        <fullName evidence="2">Glutathione S-transferase</fullName>
        <ecNumber evidence="2">2.5.1.18</ecNumber>
    </submittedName>
</protein>
<keyword evidence="3" id="KW-1185">Reference proteome</keyword>
<dbReference type="SFLD" id="SFLDG00358">
    <property type="entry name" value="Main_(cytGST)"/>
    <property type="match status" value="1"/>
</dbReference>
<keyword evidence="2" id="KW-0808">Transferase</keyword>
<dbReference type="Pfam" id="PF13410">
    <property type="entry name" value="GST_C_2"/>
    <property type="match status" value="1"/>
</dbReference>
<comment type="caution">
    <text evidence="2">The sequence shown here is derived from an EMBL/GenBank/DDBJ whole genome shotgun (WGS) entry which is preliminary data.</text>
</comment>
<dbReference type="Proteomes" id="UP000585507">
    <property type="component" value="Unassembled WGS sequence"/>
</dbReference>
<organism evidence="2 3">
    <name type="scientific">Rhizobium giardinii</name>
    <dbReference type="NCBI Taxonomy" id="56731"/>
    <lineage>
        <taxon>Bacteria</taxon>
        <taxon>Pseudomonadati</taxon>
        <taxon>Pseudomonadota</taxon>
        <taxon>Alphaproteobacteria</taxon>
        <taxon>Hyphomicrobiales</taxon>
        <taxon>Rhizobiaceae</taxon>
        <taxon>Rhizobium/Agrobacterium group</taxon>
        <taxon>Rhizobium</taxon>
    </lineage>
</organism>
<evidence type="ECO:0000313" key="2">
    <source>
        <dbReference type="EMBL" id="MBB5535105.1"/>
    </source>
</evidence>
<dbReference type="EC" id="2.5.1.18" evidence="2"/>
<dbReference type="Gene3D" id="1.20.1050.10">
    <property type="match status" value="1"/>
</dbReference>
<dbReference type="CDD" id="cd03207">
    <property type="entry name" value="GST_C_8"/>
    <property type="match status" value="1"/>
</dbReference>
<feature type="domain" description="GST N-terminal" evidence="1">
    <location>
        <begin position="1"/>
        <end position="81"/>
    </location>
</feature>
<gene>
    <name evidence="2" type="ORF">GGD55_001788</name>
</gene>
<name>A0A7W8U942_9HYPH</name>
<sequence>MLTLIHAPLSRSGRILWLLEELGAEYDVRYVSIRRQDGSGGPDDNNPHPHKQVPALLHNGSLVTESTAITQYLTELYPDCEMGRPQGHPERGAYLSWLAYYAGVIEPVGTAFISGLTQTNPALAQGYQDMCAHVVATLDKHPYLLGERISGADLMLGGALAWMRRLLPASASVDRYVQALTSRPALARAREIDSKPDGFHD</sequence>
<dbReference type="Gene3D" id="3.40.30.10">
    <property type="entry name" value="Glutaredoxin"/>
    <property type="match status" value="1"/>
</dbReference>
<reference evidence="2 3" key="1">
    <citation type="submission" date="2020-08" db="EMBL/GenBank/DDBJ databases">
        <title>Genomic Encyclopedia of Type Strains, Phase IV (KMG-V): Genome sequencing to study the core and pangenomes of soil and plant-associated prokaryotes.</title>
        <authorList>
            <person name="Whitman W."/>
        </authorList>
    </citation>
    <scope>NUCLEOTIDE SEQUENCE [LARGE SCALE GENOMIC DNA]</scope>
    <source>
        <strain evidence="2 3">SEMIA 4084</strain>
    </source>
</reference>
<dbReference type="RefSeq" id="WP_018324320.1">
    <property type="nucleotide sequence ID" value="NZ_JACHBK010000003.1"/>
</dbReference>
<dbReference type="SUPFAM" id="SSF52833">
    <property type="entry name" value="Thioredoxin-like"/>
    <property type="match status" value="1"/>
</dbReference>
<dbReference type="GO" id="GO:0004364">
    <property type="term" value="F:glutathione transferase activity"/>
    <property type="evidence" value="ECO:0007669"/>
    <property type="project" value="UniProtKB-EC"/>
</dbReference>
<dbReference type="Pfam" id="PF02798">
    <property type="entry name" value="GST_N"/>
    <property type="match status" value="1"/>
</dbReference>
<dbReference type="SUPFAM" id="SSF47616">
    <property type="entry name" value="GST C-terminal domain-like"/>
    <property type="match status" value="1"/>
</dbReference>
<proteinExistence type="predicted"/>
<dbReference type="PANTHER" id="PTHR44051:SF21">
    <property type="entry name" value="GLUTATHIONE S-TRANSFERASE FAMILY PROTEIN"/>
    <property type="match status" value="1"/>
</dbReference>
<dbReference type="InterPro" id="IPR040079">
    <property type="entry name" value="Glutathione_S-Trfase"/>
</dbReference>
<dbReference type="InterPro" id="IPR004045">
    <property type="entry name" value="Glutathione_S-Trfase_N"/>
</dbReference>
<dbReference type="SFLD" id="SFLDS00019">
    <property type="entry name" value="Glutathione_Transferase_(cytos"/>
    <property type="match status" value="1"/>
</dbReference>
<dbReference type="PANTHER" id="PTHR44051">
    <property type="entry name" value="GLUTATHIONE S-TRANSFERASE-RELATED"/>
    <property type="match status" value="1"/>
</dbReference>
<dbReference type="InterPro" id="IPR036282">
    <property type="entry name" value="Glutathione-S-Trfase_C_sf"/>
</dbReference>
<dbReference type="EMBL" id="JACHBK010000003">
    <property type="protein sequence ID" value="MBB5535105.1"/>
    <property type="molecule type" value="Genomic_DNA"/>
</dbReference>
<evidence type="ECO:0000313" key="3">
    <source>
        <dbReference type="Proteomes" id="UP000585507"/>
    </source>
</evidence>
<dbReference type="AlphaFoldDB" id="A0A7W8U942"/>
<accession>A0A7W8U942</accession>
<dbReference type="PROSITE" id="PS50404">
    <property type="entry name" value="GST_NTER"/>
    <property type="match status" value="1"/>
</dbReference>
<dbReference type="SFLD" id="SFLDG01150">
    <property type="entry name" value="Main.1:_Beta-like"/>
    <property type="match status" value="1"/>
</dbReference>
<dbReference type="InterPro" id="IPR036249">
    <property type="entry name" value="Thioredoxin-like_sf"/>
</dbReference>